<dbReference type="GeneID" id="49388498"/>
<protein>
    <submittedName>
        <fullName evidence="1">Uncharacterized protein</fullName>
    </submittedName>
</protein>
<evidence type="ECO:0000313" key="1">
    <source>
        <dbReference type="EMBL" id="ATZ29314.1"/>
    </source>
</evidence>
<dbReference type="KEGG" id="slx:SLAV_37750"/>
<dbReference type="OrthoDB" id="3534750at2"/>
<organism evidence="1 2">
    <name type="scientific">Streptomyces lavendulae subsp. lavendulae</name>
    <dbReference type="NCBI Taxonomy" id="58340"/>
    <lineage>
        <taxon>Bacteria</taxon>
        <taxon>Bacillati</taxon>
        <taxon>Actinomycetota</taxon>
        <taxon>Actinomycetes</taxon>
        <taxon>Kitasatosporales</taxon>
        <taxon>Streptomycetaceae</taxon>
        <taxon>Streptomyces</taxon>
    </lineage>
</organism>
<dbReference type="AlphaFoldDB" id="A0A2K8PRG4"/>
<gene>
    <name evidence="1" type="ORF">SLAV_37750</name>
</gene>
<dbReference type="Gene3D" id="3.30.450.30">
    <property type="entry name" value="Dynein light chain 2a, cytoplasmic"/>
    <property type="match status" value="1"/>
</dbReference>
<accession>A0A2K8PRG4</accession>
<name>A0A2K8PRG4_STRLA</name>
<sequence length="158" mass="16708">MTTLDIVTYEEEIGQLEGSVRRLRQDANAKAVLLFDRDGRPVVEAGDTGSVDTTPPAVLTGGSGDGGADLIDKREQSVLIHEGQGDTVHLAIVAQWAVLVVLNSKIVNVATGYALDSGGETNGSKAPAYSSRDTADPAGNRRWATTRLFEDSEESVPL</sequence>
<proteinExistence type="predicted"/>
<dbReference type="Proteomes" id="UP000231791">
    <property type="component" value="Chromosome"/>
</dbReference>
<keyword evidence="2" id="KW-1185">Reference proteome</keyword>
<evidence type="ECO:0000313" key="2">
    <source>
        <dbReference type="Proteomes" id="UP000231791"/>
    </source>
</evidence>
<reference evidence="1 2" key="1">
    <citation type="submission" date="2017-11" db="EMBL/GenBank/DDBJ databases">
        <title>Complete genome sequence of Streptomyces lavendulae subsp. lavendulae CCM 3239 (formerly 'Streptomyces aureofaciens CCM 3239'), the producer of the angucycline-type antibiotic auricin.</title>
        <authorList>
            <person name="Busche T."/>
            <person name="Novakova R."/>
            <person name="Al'Dilaimi A."/>
            <person name="Homerova D."/>
            <person name="Feckova L."/>
            <person name="Rezuchova B."/>
            <person name="Mingyar E."/>
            <person name="Csolleiova D."/>
            <person name="Bekeova C."/>
            <person name="Winkler A."/>
            <person name="Sevcikova B."/>
            <person name="Kalinowski J."/>
            <person name="Kormanec J."/>
            <person name="Ruckert C."/>
        </authorList>
    </citation>
    <scope>NUCLEOTIDE SEQUENCE [LARGE SCALE GENOMIC DNA]</scope>
    <source>
        <strain evidence="1 2">CCM 3239</strain>
    </source>
</reference>
<dbReference type="SUPFAM" id="SSF103196">
    <property type="entry name" value="Roadblock/LC7 domain"/>
    <property type="match status" value="1"/>
</dbReference>
<dbReference type="RefSeq" id="WP_051841476.1">
    <property type="nucleotide sequence ID" value="NZ_CP024985.1"/>
</dbReference>
<dbReference type="EMBL" id="CP024985">
    <property type="protein sequence ID" value="ATZ29314.1"/>
    <property type="molecule type" value="Genomic_DNA"/>
</dbReference>